<dbReference type="AlphaFoldDB" id="A0A8X6P6B2"/>
<keyword evidence="1" id="KW-0472">Membrane</keyword>
<sequence>MLLNKTPSKGSYRFGLFMNESKSEFFASNPSSVGIKDFPPYFEDLYLNQYGFSDFLPWLEWEELIERKISCFTLPKQTKNELATLIRIMNLEIDKWLKDHCDIFLRKSISNIYLRHSNGVIYLRDPIDFQAYLCWNPLGKIDRKTTAKSLINCKALSLTERYVLACHYWFIKDICSLWKKMEKHDKQCLYICYKKGVQHLWPDYINPIKTTTLRCLATVSMSNPFNVESYFYLLAPEMRRRWLRTLIKRKIIDYEDFHSCFIQLKPNEGYDILRTYSYDILEYFLDWPLQNEFLEVAERMWSYISPHDFIKIFHFIIYQRIMIGWEDYDYIHLLKEFWKLSPANLKGKVMEDTIYKILHPIITHNSFFQKEQLFIGYERYVMFRRLGTEYYVSKRPFFIKLDKPRELRNITEKCKNNKIMNQQNNDNISIRDIVFIFSFCTAISYIVMLFYIFKHVNKIF</sequence>
<gene>
    <name evidence="2" type="primary">NCL1_49061</name>
    <name evidence="2" type="ORF">NPIL_246631</name>
</gene>
<evidence type="ECO:0000313" key="2">
    <source>
        <dbReference type="EMBL" id="GFT49730.1"/>
    </source>
</evidence>
<name>A0A8X6P6B2_NEPPI</name>
<comment type="caution">
    <text evidence="2">The sequence shown here is derived from an EMBL/GenBank/DDBJ whole genome shotgun (WGS) entry which is preliminary data.</text>
</comment>
<keyword evidence="1" id="KW-1133">Transmembrane helix</keyword>
<proteinExistence type="predicted"/>
<organism evidence="2 3">
    <name type="scientific">Nephila pilipes</name>
    <name type="common">Giant wood spider</name>
    <name type="synonym">Nephila maculata</name>
    <dbReference type="NCBI Taxonomy" id="299642"/>
    <lineage>
        <taxon>Eukaryota</taxon>
        <taxon>Metazoa</taxon>
        <taxon>Ecdysozoa</taxon>
        <taxon>Arthropoda</taxon>
        <taxon>Chelicerata</taxon>
        <taxon>Arachnida</taxon>
        <taxon>Araneae</taxon>
        <taxon>Araneomorphae</taxon>
        <taxon>Entelegynae</taxon>
        <taxon>Araneoidea</taxon>
        <taxon>Nephilidae</taxon>
        <taxon>Nephila</taxon>
    </lineage>
</organism>
<dbReference type="OrthoDB" id="6435553at2759"/>
<dbReference type="EMBL" id="BMAW01065296">
    <property type="protein sequence ID" value="GFT49730.1"/>
    <property type="molecule type" value="Genomic_DNA"/>
</dbReference>
<dbReference type="Proteomes" id="UP000887013">
    <property type="component" value="Unassembled WGS sequence"/>
</dbReference>
<keyword evidence="1" id="KW-0812">Transmembrane</keyword>
<protein>
    <submittedName>
        <fullName evidence="2">Uncharacterized protein</fullName>
    </submittedName>
</protein>
<keyword evidence="3" id="KW-1185">Reference proteome</keyword>
<evidence type="ECO:0000256" key="1">
    <source>
        <dbReference type="SAM" id="Phobius"/>
    </source>
</evidence>
<feature type="transmembrane region" description="Helical" evidence="1">
    <location>
        <begin position="433"/>
        <end position="453"/>
    </location>
</feature>
<accession>A0A8X6P6B2</accession>
<evidence type="ECO:0000313" key="3">
    <source>
        <dbReference type="Proteomes" id="UP000887013"/>
    </source>
</evidence>
<reference evidence="2" key="1">
    <citation type="submission" date="2020-08" db="EMBL/GenBank/DDBJ databases">
        <title>Multicomponent nature underlies the extraordinary mechanical properties of spider dragline silk.</title>
        <authorList>
            <person name="Kono N."/>
            <person name="Nakamura H."/>
            <person name="Mori M."/>
            <person name="Yoshida Y."/>
            <person name="Ohtoshi R."/>
            <person name="Malay A.D."/>
            <person name="Moran D.A.P."/>
            <person name="Tomita M."/>
            <person name="Numata K."/>
            <person name="Arakawa K."/>
        </authorList>
    </citation>
    <scope>NUCLEOTIDE SEQUENCE</scope>
</reference>